<keyword evidence="2" id="KW-0378">Hydrolase</keyword>
<dbReference type="InterPro" id="IPR006555">
    <property type="entry name" value="ATP-dep_Helicase_C"/>
</dbReference>
<proteinExistence type="predicted"/>
<evidence type="ECO:0000313" key="6">
    <source>
        <dbReference type="EMBL" id="AMK16092.1"/>
    </source>
</evidence>
<dbReference type="InterPro" id="IPR027417">
    <property type="entry name" value="P-loop_NTPase"/>
</dbReference>
<dbReference type="GeneID" id="28489855"/>
<reference evidence="8" key="2">
    <citation type="submission" date="2016-02" db="EMBL/GenBank/DDBJ databases">
        <title>The draft genome sequence of the rumen methanogen Methanobrevibacter olleyae YLM1.</title>
        <authorList>
            <consortium name="New Zealand Agricultural Greenhouse Gas Research Centre/Pastoral Greenhouse Gas Research Consortium"/>
            <person name="Kelly W.J."/>
            <person name="Li D."/>
            <person name="Lambie S.C."/>
            <person name="Attwood G.T."/>
            <person name="Altermann E."/>
            <person name="Leahy S.C."/>
        </authorList>
    </citation>
    <scope>NUCLEOTIDE SEQUENCE [LARGE SCALE GENOMIC DNA]</scope>
    <source>
        <strain evidence="8">YLM1</strain>
    </source>
</reference>
<evidence type="ECO:0000256" key="2">
    <source>
        <dbReference type="ARBA" id="ARBA00022801"/>
    </source>
</evidence>
<evidence type="ECO:0000313" key="9">
    <source>
        <dbReference type="Proteomes" id="UP000183442"/>
    </source>
</evidence>
<dbReference type="GO" id="GO:0006139">
    <property type="term" value="P:nucleobase-containing compound metabolic process"/>
    <property type="evidence" value="ECO:0007669"/>
    <property type="project" value="InterPro"/>
</dbReference>
<dbReference type="Pfam" id="PF04851">
    <property type="entry name" value="ResIII"/>
    <property type="match status" value="1"/>
</dbReference>
<organism evidence="6 8">
    <name type="scientific">Methanobrevibacter olleyae</name>
    <dbReference type="NCBI Taxonomy" id="294671"/>
    <lineage>
        <taxon>Archaea</taxon>
        <taxon>Methanobacteriati</taxon>
        <taxon>Methanobacteriota</taxon>
        <taxon>Methanomada group</taxon>
        <taxon>Methanobacteria</taxon>
        <taxon>Methanobacteriales</taxon>
        <taxon>Methanobacteriaceae</taxon>
        <taxon>Methanobrevibacter</taxon>
    </lineage>
</organism>
<dbReference type="GO" id="GO:0016818">
    <property type="term" value="F:hydrolase activity, acting on acid anhydrides, in phosphorus-containing anhydrides"/>
    <property type="evidence" value="ECO:0007669"/>
    <property type="project" value="InterPro"/>
</dbReference>
<evidence type="ECO:0000256" key="3">
    <source>
        <dbReference type="ARBA" id="ARBA00022840"/>
    </source>
</evidence>
<dbReference type="InterPro" id="IPR014013">
    <property type="entry name" value="Helic_SF1/SF2_ATP-bd_DinG/Rad3"/>
</dbReference>
<dbReference type="EMBL" id="FOTL01000039">
    <property type="protein sequence ID" value="SFL78706.1"/>
    <property type="molecule type" value="Genomic_DNA"/>
</dbReference>
<evidence type="ECO:0000313" key="7">
    <source>
        <dbReference type="EMBL" id="SFL78706.1"/>
    </source>
</evidence>
<dbReference type="Proteomes" id="UP000183442">
    <property type="component" value="Unassembled WGS sequence"/>
</dbReference>
<dbReference type="InterPro" id="IPR014001">
    <property type="entry name" value="Helicase_ATP-bd"/>
</dbReference>
<feature type="region of interest" description="Disordered" evidence="4">
    <location>
        <begin position="36"/>
        <end position="70"/>
    </location>
</feature>
<dbReference type="InterPro" id="IPR006935">
    <property type="entry name" value="Helicase/UvrB_N"/>
</dbReference>
<dbReference type="EMBL" id="CP014265">
    <property type="protein sequence ID" value="AMK16092.1"/>
    <property type="molecule type" value="Genomic_DNA"/>
</dbReference>
<sequence>MSDSIFCPDCGMLKKNCICGKYIADRTKKPYVKEEKKNEPLFSKNKKSNNSFLNKSKSYSSKNNSNTSKGLYKYENTKPITVSEDLEIANAEVYDIAEHDLPQEVIDRLKKEYPHIPEQIIENFPFEQPREGQLEIIVDIEEAISKGYKYIILEAGTGTGKSAIASTLARIYESAYILTMTKQLQKQYTDEFDFPLVKGRGNFDCLKDGFEVTCDIGACKTAPKSSKFFCPYGINKNPTLTGDLAFQDSLGNDVFFQTNDHCKYWQQKANAINSPITLMNYDYAILELNYVKHFGKRSLLILDEAHNIEDKLMRTMEINLYNRQLEKDIKKVISPQTLQSAEKGEWIMEIDAIQGHYSDIEVKDLPTNKADRINSTISKLKALKTNLEDEPGNWVIDADENGVSFKPLRVNHYAEDYLFKHGDVVIFLSATILSHKMFSKWLGLDPRDVYHIRVDSPFSVEKRPIELNLAGKMSKNRVKQSAPKSIEILQKILKRHEGEKGLIHTHSYKCQQYILNNLYNNRLIAHGTNNRERVLKFFEEDENPLVLVSPSMSEGVDLPYDKCRFQIIYKIPFPYLGDKQVNMRMKKDQRWYAYKTAMTLVQTYGRGMRAEDDSCVTYIIDSDIKNLLKSPLYKSLIPEFFKEAIVINDDRII</sequence>
<dbReference type="Pfam" id="PF13307">
    <property type="entry name" value="Helicase_C_2"/>
    <property type="match status" value="1"/>
</dbReference>
<dbReference type="PROSITE" id="PS51193">
    <property type="entry name" value="HELICASE_ATP_BIND_2"/>
    <property type="match status" value="1"/>
</dbReference>
<reference evidence="9" key="3">
    <citation type="submission" date="2016-10" db="EMBL/GenBank/DDBJ databases">
        <authorList>
            <person name="Varghese N."/>
        </authorList>
    </citation>
    <scope>NUCLEOTIDE SEQUENCE [LARGE SCALE GENOMIC DNA]</scope>
    <source>
        <strain evidence="9">DSM 16632</strain>
    </source>
</reference>
<dbReference type="OrthoDB" id="76985at2157"/>
<keyword evidence="3" id="KW-0067">ATP-binding</keyword>
<gene>
    <name evidence="7" type="ORF">SAMN02910297_01751</name>
    <name evidence="6" type="ORF">YLM1_1537</name>
</gene>
<dbReference type="AlphaFoldDB" id="A0A126R1Z5"/>
<feature type="domain" description="Helicase ATP-binding" evidence="5">
    <location>
        <begin position="119"/>
        <end position="354"/>
    </location>
</feature>
<evidence type="ECO:0000313" key="8">
    <source>
        <dbReference type="Proteomes" id="UP000066376"/>
    </source>
</evidence>
<dbReference type="PANTHER" id="PTHR11472">
    <property type="entry name" value="DNA REPAIR DEAD HELICASE RAD3/XP-D SUBFAMILY MEMBER"/>
    <property type="match status" value="1"/>
</dbReference>
<reference evidence="6 8" key="1">
    <citation type="journal article" date="2016" name="Genome Announc.">
        <title>Draft Genome Sequence of the Rumen Methanogen Methanobrevibacter olleyae YLM1.</title>
        <authorList>
            <person name="Kelly W.J."/>
            <person name="Li D."/>
            <person name="Lambie S.C."/>
            <person name="Cox F."/>
            <person name="Attwood G.T."/>
            <person name="Altermann E."/>
            <person name="Leahy S.C."/>
        </authorList>
    </citation>
    <scope>NUCLEOTIDE SEQUENCE [LARGE SCALE GENOMIC DNA]</scope>
    <source>
        <strain evidence="6 8">YLM1</strain>
    </source>
</reference>
<dbReference type="Proteomes" id="UP000066376">
    <property type="component" value="Chromosome"/>
</dbReference>
<keyword evidence="1" id="KW-0547">Nucleotide-binding</keyword>
<dbReference type="SMART" id="SM00487">
    <property type="entry name" value="DEXDc"/>
    <property type="match status" value="1"/>
</dbReference>
<keyword evidence="6" id="KW-0347">Helicase</keyword>
<evidence type="ECO:0000256" key="4">
    <source>
        <dbReference type="SAM" id="MobiDB-lite"/>
    </source>
</evidence>
<dbReference type="SMART" id="SM00491">
    <property type="entry name" value="HELICc2"/>
    <property type="match status" value="1"/>
</dbReference>
<dbReference type="STRING" id="294671.YLM1_1537"/>
<evidence type="ECO:0000259" key="5">
    <source>
        <dbReference type="PROSITE" id="PS51193"/>
    </source>
</evidence>
<dbReference type="GO" id="GO:0003677">
    <property type="term" value="F:DNA binding"/>
    <property type="evidence" value="ECO:0007669"/>
    <property type="project" value="InterPro"/>
</dbReference>
<dbReference type="KEGG" id="mol:YLM1_1537"/>
<dbReference type="GO" id="GO:0005524">
    <property type="term" value="F:ATP binding"/>
    <property type="evidence" value="ECO:0007669"/>
    <property type="project" value="UniProtKB-KW"/>
</dbReference>
<reference evidence="7" key="4">
    <citation type="submission" date="2016-10" db="EMBL/GenBank/DDBJ databases">
        <authorList>
            <person name="de Groot N.N."/>
        </authorList>
    </citation>
    <scope>NUCLEOTIDE SEQUENCE [LARGE SCALE GENOMIC DNA]</scope>
    <source>
        <strain evidence="7">DSM 16632</strain>
    </source>
</reference>
<feature type="compositionally biased region" description="Low complexity" evidence="4">
    <location>
        <begin position="48"/>
        <end position="69"/>
    </location>
</feature>
<dbReference type="PANTHER" id="PTHR11472:SF34">
    <property type="entry name" value="REGULATOR OF TELOMERE ELONGATION HELICASE 1"/>
    <property type="match status" value="1"/>
</dbReference>
<dbReference type="SUPFAM" id="SSF52540">
    <property type="entry name" value="P-loop containing nucleoside triphosphate hydrolases"/>
    <property type="match status" value="1"/>
</dbReference>
<dbReference type="Gene3D" id="3.40.50.300">
    <property type="entry name" value="P-loop containing nucleotide triphosphate hydrolases"/>
    <property type="match status" value="2"/>
</dbReference>
<accession>A0A126R1Z5</accession>
<dbReference type="PATRIC" id="fig|294671.3.peg.1601"/>
<keyword evidence="8" id="KW-1185">Reference proteome</keyword>
<dbReference type="InterPro" id="IPR045028">
    <property type="entry name" value="DinG/Rad3-like"/>
</dbReference>
<dbReference type="RefSeq" id="WP_067148117.1">
    <property type="nucleotide sequence ID" value="NZ_CP014265.1"/>
</dbReference>
<evidence type="ECO:0000256" key="1">
    <source>
        <dbReference type="ARBA" id="ARBA00022741"/>
    </source>
</evidence>
<protein>
    <submittedName>
        <fullName evidence="6">ATP-dependent DNA helicase</fullName>
    </submittedName>
    <submittedName>
        <fullName evidence="7">Rad3-related DNA helicase</fullName>
    </submittedName>
</protein>
<name>A0A126R1Z5_METOL</name>
<dbReference type="GO" id="GO:0003678">
    <property type="term" value="F:DNA helicase activity"/>
    <property type="evidence" value="ECO:0007669"/>
    <property type="project" value="TreeGrafter"/>
</dbReference>